<feature type="compositionally biased region" description="Pro residues" evidence="1">
    <location>
        <begin position="346"/>
        <end position="361"/>
    </location>
</feature>
<keyword evidence="3" id="KW-0966">Cell projection</keyword>
<accession>A0A3A8AWD1</accession>
<evidence type="ECO:0000256" key="1">
    <source>
        <dbReference type="SAM" id="MobiDB-lite"/>
    </source>
</evidence>
<reference evidence="3 4" key="1">
    <citation type="submission" date="2018-09" db="EMBL/GenBank/DDBJ databases">
        <title>Roseovarius spongiae sp. nov., isolated from a marine sponge.</title>
        <authorList>
            <person name="Zhuang L."/>
            <person name="Luo L."/>
        </authorList>
    </citation>
    <scope>NUCLEOTIDE SEQUENCE [LARGE SCALE GENOMIC DNA]</scope>
    <source>
        <strain evidence="3 4">HN-E21</strain>
    </source>
</reference>
<dbReference type="EMBL" id="RAPE01000001">
    <property type="protein sequence ID" value="RKF16643.1"/>
    <property type="molecule type" value="Genomic_DNA"/>
</dbReference>
<comment type="caution">
    <text evidence="3">The sequence shown here is derived from an EMBL/GenBank/DDBJ whole genome shotgun (WGS) entry which is preliminary data.</text>
</comment>
<dbReference type="InterPro" id="IPR036429">
    <property type="entry name" value="SpoA-like_sf"/>
</dbReference>
<keyword evidence="4" id="KW-1185">Reference proteome</keyword>
<protein>
    <submittedName>
        <fullName evidence="3">FliM/FliN family flagellar motor switch protein</fullName>
    </submittedName>
</protein>
<name>A0A3A8AWD1_9RHOB</name>
<feature type="region of interest" description="Disordered" evidence="1">
    <location>
        <begin position="1"/>
        <end position="37"/>
    </location>
</feature>
<dbReference type="Pfam" id="PF01052">
    <property type="entry name" value="FliMN_C"/>
    <property type="match status" value="1"/>
</dbReference>
<gene>
    <name evidence="3" type="ORF">D6850_03620</name>
</gene>
<dbReference type="AlphaFoldDB" id="A0A3A8AWD1"/>
<dbReference type="OrthoDB" id="7824563at2"/>
<keyword evidence="3" id="KW-0969">Cilium</keyword>
<feature type="region of interest" description="Disordered" evidence="1">
    <location>
        <begin position="326"/>
        <end position="382"/>
    </location>
</feature>
<evidence type="ECO:0000313" key="4">
    <source>
        <dbReference type="Proteomes" id="UP000281128"/>
    </source>
</evidence>
<dbReference type="InterPro" id="IPR001543">
    <property type="entry name" value="FliN-like_C"/>
</dbReference>
<sequence>MSAARPIQPNVSVTTPALGSPAWRDVQGDDADMTDDGPKSVMQRIARNGREEYEARAMSPVNALRLSLARAADRLFDLALSVSTVEQVEITYGGLSQALPGAGLLALLDGPGGAAGAMHVDAGLLAALIETQTVGRVSGRRDEARIVTRTDAAIAAPFIDGALERVDAGMEAEEAGDWTSGYRFGAMMEDARSLILALHAAEFTCFNVMLEIGEGAYPGALTLLLPLARPAPRAAAPTDGARDAGRARQLGDAVAAAPIALRAVLARIRLPLDRACGLSAGDVLPLPAGRLDDIRLEASHRHLVATGSLGQMSGACAVRVTSLGLPEQDDAAPPDAPAGGLAPKQAAPPTPSAKDPPPASRPVPKQEKEPEQPTALAAFGEG</sequence>
<dbReference type="SUPFAM" id="SSF101801">
    <property type="entry name" value="Surface presentation of antigens (SPOA)"/>
    <property type="match status" value="1"/>
</dbReference>
<evidence type="ECO:0000313" key="3">
    <source>
        <dbReference type="EMBL" id="RKF16643.1"/>
    </source>
</evidence>
<proteinExistence type="predicted"/>
<keyword evidence="3" id="KW-0282">Flagellum</keyword>
<feature type="domain" description="Flagellar motor switch protein FliN-like C-terminal" evidence="2">
    <location>
        <begin position="254"/>
        <end position="322"/>
    </location>
</feature>
<dbReference type="Proteomes" id="UP000281128">
    <property type="component" value="Unassembled WGS sequence"/>
</dbReference>
<dbReference type="Gene3D" id="2.30.330.10">
    <property type="entry name" value="SpoA-like"/>
    <property type="match status" value="1"/>
</dbReference>
<organism evidence="3 4">
    <name type="scientific">Roseovarius spongiae</name>
    <dbReference type="NCBI Taxonomy" id="2320272"/>
    <lineage>
        <taxon>Bacteria</taxon>
        <taxon>Pseudomonadati</taxon>
        <taxon>Pseudomonadota</taxon>
        <taxon>Alphaproteobacteria</taxon>
        <taxon>Rhodobacterales</taxon>
        <taxon>Roseobacteraceae</taxon>
        <taxon>Roseovarius</taxon>
    </lineage>
</organism>
<evidence type="ECO:0000259" key="2">
    <source>
        <dbReference type="Pfam" id="PF01052"/>
    </source>
</evidence>